<evidence type="ECO:0000313" key="5">
    <source>
        <dbReference type="Proteomes" id="UP000326062"/>
    </source>
</evidence>
<feature type="compositionally biased region" description="Polar residues" evidence="2">
    <location>
        <begin position="258"/>
        <end position="268"/>
    </location>
</feature>
<feature type="region of interest" description="Disordered" evidence="2">
    <location>
        <begin position="625"/>
        <end position="689"/>
    </location>
</feature>
<gene>
    <name evidence="4" type="ORF">FD755_009521</name>
</gene>
<feature type="compositionally biased region" description="Basic residues" evidence="2">
    <location>
        <begin position="75"/>
        <end position="87"/>
    </location>
</feature>
<dbReference type="AlphaFoldDB" id="A0A5N3XW36"/>
<protein>
    <recommendedName>
        <fullName evidence="1">Elongin-A</fullName>
    </recommendedName>
</protein>
<feature type="compositionally biased region" description="Basic and acidic residues" evidence="2">
    <location>
        <begin position="59"/>
        <end position="74"/>
    </location>
</feature>
<feature type="region of interest" description="Disordered" evidence="2">
    <location>
        <begin position="59"/>
        <end position="141"/>
    </location>
</feature>
<feature type="compositionally biased region" description="Polar residues" evidence="2">
    <location>
        <begin position="211"/>
        <end position="226"/>
    </location>
</feature>
<dbReference type="InterPro" id="IPR001810">
    <property type="entry name" value="F-box_dom"/>
</dbReference>
<feature type="compositionally biased region" description="Polar residues" evidence="2">
    <location>
        <begin position="666"/>
        <end position="675"/>
    </location>
</feature>
<dbReference type="InterPro" id="IPR051870">
    <property type="entry name" value="Elongin-A_domain"/>
</dbReference>
<dbReference type="EMBL" id="VCEB01000004">
    <property type="protein sequence ID" value="KAB0377943.1"/>
    <property type="molecule type" value="Genomic_DNA"/>
</dbReference>
<dbReference type="GO" id="GO:0070449">
    <property type="term" value="C:elongin complex"/>
    <property type="evidence" value="ECO:0007669"/>
    <property type="project" value="InterPro"/>
</dbReference>
<accession>A0A5N3XW36</accession>
<dbReference type="PANTHER" id="PTHR15141:SF75">
    <property type="entry name" value="ELONGIN-A"/>
    <property type="match status" value="1"/>
</dbReference>
<comment type="caution">
    <text evidence="4">The sequence shown here is derived from an EMBL/GenBank/DDBJ whole genome shotgun (WGS) entry which is preliminary data.</text>
</comment>
<dbReference type="InterPro" id="IPR010684">
    <property type="entry name" value="RNA_pol_II_trans_fac_SIII_A"/>
</dbReference>
<feature type="compositionally biased region" description="Basic and acidic residues" evidence="2">
    <location>
        <begin position="201"/>
        <end position="210"/>
    </location>
</feature>
<keyword evidence="5" id="KW-1185">Reference proteome</keyword>
<dbReference type="Proteomes" id="UP000326062">
    <property type="component" value="Chromosome 4"/>
</dbReference>
<dbReference type="Gene3D" id="6.10.250.3180">
    <property type="match status" value="1"/>
</dbReference>
<feature type="compositionally biased region" description="Basic and acidic residues" evidence="2">
    <location>
        <begin position="317"/>
        <end position="330"/>
    </location>
</feature>
<organism evidence="4 5">
    <name type="scientific">Muntiacus reevesi</name>
    <name type="common">Reeves' muntjac</name>
    <name type="synonym">Cervus reevesi</name>
    <dbReference type="NCBI Taxonomy" id="9886"/>
    <lineage>
        <taxon>Eukaryota</taxon>
        <taxon>Metazoa</taxon>
        <taxon>Chordata</taxon>
        <taxon>Craniata</taxon>
        <taxon>Vertebrata</taxon>
        <taxon>Euteleostomi</taxon>
        <taxon>Mammalia</taxon>
        <taxon>Eutheria</taxon>
        <taxon>Laurasiatheria</taxon>
        <taxon>Artiodactyla</taxon>
        <taxon>Ruminantia</taxon>
        <taxon>Pecora</taxon>
        <taxon>Cervidae</taxon>
        <taxon>Muntiacinae</taxon>
        <taxon>Muntiacus</taxon>
    </lineage>
</organism>
<feature type="compositionally biased region" description="Basic and acidic residues" evidence="2">
    <location>
        <begin position="227"/>
        <end position="239"/>
    </location>
</feature>
<feature type="region of interest" description="Disordered" evidence="2">
    <location>
        <begin position="178"/>
        <end position="339"/>
    </location>
</feature>
<reference evidence="4 5" key="1">
    <citation type="submission" date="2019-06" db="EMBL/GenBank/DDBJ databases">
        <title>Discovery of a novel chromosome fission-fusion reversal in muntjac.</title>
        <authorList>
            <person name="Mudd A.B."/>
            <person name="Bredeson J.V."/>
            <person name="Baum R."/>
            <person name="Hockemeyer D."/>
            <person name="Rokhsar D.S."/>
        </authorList>
    </citation>
    <scope>NUCLEOTIDE SEQUENCE [LARGE SCALE GENOMIC DNA]</scope>
    <source>
        <strain evidence="4">UCam_UCB_Mr</strain>
        <tissue evidence="4">Fibroblast cell line</tissue>
    </source>
</reference>
<proteinExistence type="predicted"/>
<evidence type="ECO:0000313" key="4">
    <source>
        <dbReference type="EMBL" id="KAB0377943.1"/>
    </source>
</evidence>
<dbReference type="PANTHER" id="PTHR15141">
    <property type="entry name" value="TRANSCRIPTION ELONGATION FACTOR B POLYPEPTIDE 3"/>
    <property type="match status" value="1"/>
</dbReference>
<evidence type="ECO:0000259" key="3">
    <source>
        <dbReference type="PROSITE" id="PS50181"/>
    </source>
</evidence>
<feature type="domain" description="F-box" evidence="3">
    <location>
        <begin position="508"/>
        <end position="552"/>
    </location>
</feature>
<evidence type="ECO:0000256" key="2">
    <source>
        <dbReference type="SAM" id="MobiDB-lite"/>
    </source>
</evidence>
<dbReference type="Pfam" id="PF06881">
    <property type="entry name" value="Elongin_A"/>
    <property type="match status" value="1"/>
</dbReference>
<name>A0A5N3XW36_MUNRE</name>
<feature type="compositionally biased region" description="Polar residues" evidence="2">
    <location>
        <begin position="648"/>
        <end position="658"/>
    </location>
</feature>
<evidence type="ECO:0000256" key="1">
    <source>
        <dbReference type="ARBA" id="ARBA00021346"/>
    </source>
</evidence>
<dbReference type="GO" id="GO:0006368">
    <property type="term" value="P:transcription elongation by RNA polymerase II"/>
    <property type="evidence" value="ECO:0007669"/>
    <property type="project" value="InterPro"/>
</dbReference>
<sequence length="706" mass="80656">MYNLSRLNQEIENMNRTIANFPVLHYLQEFAQIHWRAQTPSRRKLGRDLEAQWRRLEEEAMEGDGRAHLADRSGRSHGREHRRQRHRLPSEHARPHHGSRDRERDEDRRQCRRGSPAYSSERGYCGYSRSPPPATRPLLMSGDRHRRPFEAYIVQRGPGEGPYDAPRAILGFSQDHRLSAPHGREAGSLSWGHQPPHKDKRPLGAKEYEKSSTLTSQKSVLASSTEESPRSVPRDKAKENPPSTGIKEKERRRCGIQFSPSVGHSSVFNFKKQKQEDSEKTKADKNKQILNHLDIAEGTRGLLPKVKEKATNNQKIQEGKARPPHLDGKPDGSLPEVEETDMDNEFKPPTMSFHSFLNLDQPKEEKKRIMKTSATALEEKEPKKNDSSQNLDLVQELPEVNENRSEKLQPSGNVWAKLEKVPTDAPVWPDLPLPRISAKYHPLPASRLIRPKRKALSSPQEEGEVGFTGCRMNSKMQVFSGSKCAYLAKMMTLRQQCIWVLKNNINSIFKVGGVPYSVLEPILKSCAPDELYRIEKYNHALVQETDQLWKIHCHQNFRKERPQEHESWREMYMRLQDAQEQRLRALTVNIQSAHANKPKGRQAKMILLNSLARPPSDVQRRQQFETGEAAVPEKVKIKPAPSPKETSHTPSSSNSLNLTHEKPAHTCSSATSTHLPQVGSGRKPVKKIAPMMAKTIKDFKNRFSRR</sequence>
<dbReference type="PROSITE" id="PS50181">
    <property type="entry name" value="FBOX"/>
    <property type="match status" value="1"/>
</dbReference>
<feature type="compositionally biased region" description="Basic and acidic residues" evidence="2">
    <location>
        <begin position="88"/>
        <end position="109"/>
    </location>
</feature>
<feature type="compositionally biased region" description="Basic and acidic residues" evidence="2">
    <location>
        <begin position="273"/>
        <end position="287"/>
    </location>
</feature>